<dbReference type="Pfam" id="PF16653">
    <property type="entry name" value="Sacchrp_dh_C"/>
    <property type="match status" value="1"/>
</dbReference>
<dbReference type="InterPro" id="IPR005097">
    <property type="entry name" value="Sacchrp_dh_NADP-bd"/>
</dbReference>
<dbReference type="GO" id="GO:0004753">
    <property type="term" value="F:saccharopine dehydrogenase activity"/>
    <property type="evidence" value="ECO:0007669"/>
    <property type="project" value="TreeGrafter"/>
</dbReference>
<keyword evidence="2" id="KW-0028">Amino-acid biosynthesis</keyword>
<keyword evidence="1" id="KW-0560">Oxidoreductase</keyword>
<dbReference type="InterPro" id="IPR032095">
    <property type="entry name" value="Sacchrp_dh-like_C"/>
</dbReference>
<sequence length="214" mass="23428">MTEKILILGSGMVAKPCLDYLLRNDSNILTVGDLDSHIAAHGFVISLIPFVHHALVIRAATKAKTHVVTASYVSSAMRELDEEAKEASITILNEAGVDPGIDHLFAIKIIGDVHDKEGKHNSATFLQDGKVVNISNKDLMGKAQPYHVMDGYSFVAYPNRDSLPFREPYGVPEAHTVIRGLLRCEGNPALVKALIDTGLIDTEDKPWLKDGMTW</sequence>
<dbReference type="PANTHER" id="PTHR11133:SF22">
    <property type="entry name" value="ALPHA-AMINOADIPIC SEMIALDEHYDE SYNTHASE, MITOCHONDRIAL"/>
    <property type="match status" value="1"/>
</dbReference>
<evidence type="ECO:0000313" key="6">
    <source>
        <dbReference type="Proteomes" id="UP000717696"/>
    </source>
</evidence>
<feature type="domain" description="Saccharopine dehydrogenase-like C-terminal" evidence="4">
    <location>
        <begin position="121"/>
        <end position="212"/>
    </location>
</feature>
<gene>
    <name evidence="5" type="ORF">B0J13DRAFT_655436</name>
</gene>
<dbReference type="GO" id="GO:0019878">
    <property type="term" value="P:lysine biosynthetic process via aminoadipic acid"/>
    <property type="evidence" value="ECO:0007669"/>
    <property type="project" value="TreeGrafter"/>
</dbReference>
<feature type="domain" description="Saccharopine dehydrogenase NADP binding" evidence="3">
    <location>
        <begin position="33"/>
        <end position="92"/>
    </location>
</feature>
<dbReference type="Gene3D" id="3.40.50.720">
    <property type="entry name" value="NAD(P)-binding Rossmann-like Domain"/>
    <property type="match status" value="1"/>
</dbReference>
<reference evidence="5" key="1">
    <citation type="journal article" date="2021" name="Nat. Commun.">
        <title>Genetic determinants of endophytism in the Arabidopsis root mycobiome.</title>
        <authorList>
            <person name="Mesny F."/>
            <person name="Miyauchi S."/>
            <person name="Thiergart T."/>
            <person name="Pickel B."/>
            <person name="Atanasova L."/>
            <person name="Karlsson M."/>
            <person name="Huettel B."/>
            <person name="Barry K.W."/>
            <person name="Haridas S."/>
            <person name="Chen C."/>
            <person name="Bauer D."/>
            <person name="Andreopoulos W."/>
            <person name="Pangilinan J."/>
            <person name="LaButti K."/>
            <person name="Riley R."/>
            <person name="Lipzen A."/>
            <person name="Clum A."/>
            <person name="Drula E."/>
            <person name="Henrissat B."/>
            <person name="Kohler A."/>
            <person name="Grigoriev I.V."/>
            <person name="Martin F.M."/>
            <person name="Hacquard S."/>
        </authorList>
    </citation>
    <scope>NUCLEOTIDE SEQUENCE</scope>
    <source>
        <strain evidence="5">MPI-CAGE-AT-0021</strain>
    </source>
</reference>
<dbReference type="SUPFAM" id="SSF55347">
    <property type="entry name" value="Glyceraldehyde-3-phosphate dehydrogenase-like, C-terminal domain"/>
    <property type="match status" value="1"/>
</dbReference>
<dbReference type="Gene3D" id="3.30.360.10">
    <property type="entry name" value="Dihydrodipicolinate Reductase, domain 2"/>
    <property type="match status" value="1"/>
</dbReference>
<evidence type="ECO:0000256" key="2">
    <source>
        <dbReference type="ARBA" id="ARBA00023154"/>
    </source>
</evidence>
<dbReference type="PANTHER" id="PTHR11133">
    <property type="entry name" value="SACCHAROPINE DEHYDROGENASE"/>
    <property type="match status" value="1"/>
</dbReference>
<dbReference type="SUPFAM" id="SSF51735">
    <property type="entry name" value="NAD(P)-binding Rossmann-fold domains"/>
    <property type="match status" value="1"/>
</dbReference>
<comment type="caution">
    <text evidence="5">The sequence shown here is derived from an EMBL/GenBank/DDBJ whole genome shotgun (WGS) entry which is preliminary data.</text>
</comment>
<dbReference type="Proteomes" id="UP000717696">
    <property type="component" value="Unassembled WGS sequence"/>
</dbReference>
<dbReference type="Pfam" id="PF03435">
    <property type="entry name" value="Sacchrp_dh_NADP"/>
    <property type="match status" value="1"/>
</dbReference>
<dbReference type="AlphaFoldDB" id="A0A9P9F7Y5"/>
<dbReference type="InterPro" id="IPR051168">
    <property type="entry name" value="AASS"/>
</dbReference>
<name>A0A9P9F7Y5_9HYPO</name>
<accession>A0A9P9F7Y5</accession>
<proteinExistence type="predicted"/>
<organism evidence="5 6">
    <name type="scientific">Dactylonectria estremocensis</name>
    <dbReference type="NCBI Taxonomy" id="1079267"/>
    <lineage>
        <taxon>Eukaryota</taxon>
        <taxon>Fungi</taxon>
        <taxon>Dikarya</taxon>
        <taxon>Ascomycota</taxon>
        <taxon>Pezizomycotina</taxon>
        <taxon>Sordariomycetes</taxon>
        <taxon>Hypocreomycetidae</taxon>
        <taxon>Hypocreales</taxon>
        <taxon>Nectriaceae</taxon>
        <taxon>Dactylonectria</taxon>
    </lineage>
</organism>
<dbReference type="OrthoDB" id="10059875at2759"/>
<keyword evidence="2" id="KW-0457">Lysine biosynthesis</keyword>
<evidence type="ECO:0000259" key="4">
    <source>
        <dbReference type="Pfam" id="PF16653"/>
    </source>
</evidence>
<evidence type="ECO:0000256" key="1">
    <source>
        <dbReference type="ARBA" id="ARBA00023002"/>
    </source>
</evidence>
<keyword evidence="6" id="KW-1185">Reference proteome</keyword>
<protein>
    <submittedName>
        <fullName evidence="5">Saccharopine dehydrogenase-domain-containing protein</fullName>
    </submittedName>
</protein>
<evidence type="ECO:0000259" key="3">
    <source>
        <dbReference type="Pfam" id="PF03435"/>
    </source>
</evidence>
<dbReference type="InterPro" id="IPR036291">
    <property type="entry name" value="NAD(P)-bd_dom_sf"/>
</dbReference>
<dbReference type="GO" id="GO:0005737">
    <property type="term" value="C:cytoplasm"/>
    <property type="evidence" value="ECO:0007669"/>
    <property type="project" value="TreeGrafter"/>
</dbReference>
<evidence type="ECO:0000313" key="5">
    <source>
        <dbReference type="EMBL" id="KAH7155784.1"/>
    </source>
</evidence>
<dbReference type="EMBL" id="JAGMUU010000004">
    <property type="protein sequence ID" value="KAH7155784.1"/>
    <property type="molecule type" value="Genomic_DNA"/>
</dbReference>